<evidence type="ECO:0000256" key="1">
    <source>
        <dbReference type="ARBA" id="ARBA00004123"/>
    </source>
</evidence>
<gene>
    <name evidence="16" type="primary">OGG1</name>
</gene>
<dbReference type="Proteomes" id="UP000007648">
    <property type="component" value="Unassembled WGS sequence"/>
</dbReference>
<protein>
    <recommendedName>
        <fullName evidence="13">N-glycosylase/DNA lyase</fullName>
        <ecNumber evidence="3">4.2.99.18</ecNumber>
    </recommendedName>
</protein>
<dbReference type="Pfam" id="PF00730">
    <property type="entry name" value="HhH-GPD"/>
    <property type="match status" value="1"/>
</dbReference>
<keyword evidence="7" id="KW-0456">Lyase</keyword>
<evidence type="ECO:0000259" key="15">
    <source>
        <dbReference type="SMART" id="SM00478"/>
    </source>
</evidence>
<dbReference type="SMART" id="SM00478">
    <property type="entry name" value="ENDO3c"/>
    <property type="match status" value="1"/>
</dbReference>
<dbReference type="GO" id="GO:0016363">
    <property type="term" value="C:nuclear matrix"/>
    <property type="evidence" value="ECO:0007669"/>
    <property type="project" value="Ensembl"/>
</dbReference>
<dbReference type="Gene3D" id="1.10.340.30">
    <property type="entry name" value="Hypothetical protein, domain 2"/>
    <property type="match status" value="1"/>
</dbReference>
<dbReference type="FunFam" id="1.10.340.30:FF:000006">
    <property type="entry name" value="N-glycosylase/DNA lyase isoform X2"/>
    <property type="match status" value="1"/>
</dbReference>
<dbReference type="GO" id="GO:0034614">
    <property type="term" value="P:cellular response to reactive oxygen species"/>
    <property type="evidence" value="ECO:0007669"/>
    <property type="project" value="Ensembl"/>
</dbReference>
<dbReference type="FunCoup" id="A0A7N4UY11">
    <property type="interactions" value="2766"/>
</dbReference>
<dbReference type="GO" id="GO:0005739">
    <property type="term" value="C:mitochondrion"/>
    <property type="evidence" value="ECO:0007669"/>
    <property type="project" value="Ensembl"/>
</dbReference>
<dbReference type="InterPro" id="IPR012904">
    <property type="entry name" value="OGG_N"/>
</dbReference>
<evidence type="ECO:0000256" key="14">
    <source>
        <dbReference type="SAM" id="MobiDB-lite"/>
    </source>
</evidence>
<sequence>MQHRTLTSAPGLWASIPCPRSELDLDLVLSSGQSFSWREQSPGHWTGVLDGRLWTLTQADGRLHYTVYGEPAGPGAPRTLRRFFQLHVRLADLYRRWASADPHFRDVAPRFPGVRLLRQEPVECLFSFICSSNNHLSRITGMVQRLRALLGPRLGQLDGVCYHGFPSVQALAQAEVEPRLRELGFGYRARFVRESARALLEERGGPGWLQQLRSAPYEEARQSLCALPGVGTKVADCVCLMALDKPQAVPVDVHVWQIARRDYGWQPASEGRRGLSQKASTELGERGPGAGRGESSAKWQMQRGPCVVGDFFRSLWGPYAGWTQAVLFCADLRQTPKPQILQEKAKPRKRKKGTSESPASGQEAAGKPA</sequence>
<keyword evidence="9" id="KW-0511">Multifunctional enzyme</keyword>
<keyword evidence="4" id="KW-0227">DNA damage</keyword>
<dbReference type="CDD" id="cd00056">
    <property type="entry name" value="ENDO3c"/>
    <property type="match status" value="1"/>
</dbReference>
<keyword evidence="6" id="KW-0234">DNA repair</keyword>
<feature type="region of interest" description="Disordered" evidence="14">
    <location>
        <begin position="338"/>
        <end position="369"/>
    </location>
</feature>
<evidence type="ECO:0000256" key="3">
    <source>
        <dbReference type="ARBA" id="ARBA00012720"/>
    </source>
</evidence>
<dbReference type="Pfam" id="PF07934">
    <property type="entry name" value="OGG_N"/>
    <property type="match status" value="1"/>
</dbReference>
<dbReference type="InterPro" id="IPR004577">
    <property type="entry name" value="Ogg1"/>
</dbReference>
<name>A0A7N4UY11_SARHA</name>
<dbReference type="GO" id="GO:0019899">
    <property type="term" value="F:enzyme binding"/>
    <property type="evidence" value="ECO:0007669"/>
    <property type="project" value="Ensembl"/>
</dbReference>
<evidence type="ECO:0000256" key="11">
    <source>
        <dbReference type="ARBA" id="ARBA00025652"/>
    </source>
</evidence>
<feature type="region of interest" description="Disordered" evidence="14">
    <location>
        <begin position="267"/>
        <end position="299"/>
    </location>
</feature>
<dbReference type="GO" id="GO:0008017">
    <property type="term" value="F:microtubule binding"/>
    <property type="evidence" value="ECO:0007669"/>
    <property type="project" value="Ensembl"/>
</dbReference>
<reference evidence="16" key="2">
    <citation type="submission" date="2025-08" db="UniProtKB">
        <authorList>
            <consortium name="Ensembl"/>
        </authorList>
    </citation>
    <scope>IDENTIFICATION</scope>
</reference>
<evidence type="ECO:0000256" key="10">
    <source>
        <dbReference type="ARBA" id="ARBA00023295"/>
    </source>
</evidence>
<dbReference type="GO" id="GO:0032357">
    <property type="term" value="F:oxidized purine DNA binding"/>
    <property type="evidence" value="ECO:0007669"/>
    <property type="project" value="Ensembl"/>
</dbReference>
<dbReference type="NCBIfam" id="TIGR00588">
    <property type="entry name" value="ogg"/>
    <property type="match status" value="1"/>
</dbReference>
<evidence type="ECO:0000256" key="7">
    <source>
        <dbReference type="ARBA" id="ARBA00023239"/>
    </source>
</evidence>
<evidence type="ECO:0000256" key="4">
    <source>
        <dbReference type="ARBA" id="ARBA00022763"/>
    </source>
</evidence>
<dbReference type="InterPro" id="IPR011257">
    <property type="entry name" value="DNA_glycosylase"/>
</dbReference>
<dbReference type="GO" id="GO:0006285">
    <property type="term" value="P:base-excision repair, AP site formation"/>
    <property type="evidence" value="ECO:0007669"/>
    <property type="project" value="TreeGrafter"/>
</dbReference>
<dbReference type="Gene3D" id="1.10.1670.10">
    <property type="entry name" value="Helix-hairpin-Helix base-excision DNA repair enzymes (C-terminal)"/>
    <property type="match status" value="1"/>
</dbReference>
<keyword evidence="8" id="KW-0539">Nucleus</keyword>
<evidence type="ECO:0000313" key="17">
    <source>
        <dbReference type="Proteomes" id="UP000007648"/>
    </source>
</evidence>
<evidence type="ECO:0000256" key="2">
    <source>
        <dbReference type="ARBA" id="ARBA00010679"/>
    </source>
</evidence>
<evidence type="ECO:0000256" key="9">
    <source>
        <dbReference type="ARBA" id="ARBA00023268"/>
    </source>
</evidence>
<dbReference type="PANTHER" id="PTHR10242">
    <property type="entry name" value="8-OXOGUANINE DNA GLYCOSYLASE"/>
    <property type="match status" value="1"/>
</dbReference>
<dbReference type="GO" id="GO:0044029">
    <property type="term" value="P:positive regulation of gene expression via chromosomal CpG island demethylation"/>
    <property type="evidence" value="ECO:0007669"/>
    <property type="project" value="Ensembl"/>
</dbReference>
<dbReference type="GO" id="GO:0009314">
    <property type="term" value="P:response to radiation"/>
    <property type="evidence" value="ECO:0007669"/>
    <property type="project" value="Ensembl"/>
</dbReference>
<dbReference type="GO" id="GO:0034039">
    <property type="term" value="F:8-oxo-7,8-dihydroguanine DNA N-glycosylase activity"/>
    <property type="evidence" value="ECO:0007669"/>
    <property type="project" value="Ensembl"/>
</dbReference>
<evidence type="ECO:0000256" key="6">
    <source>
        <dbReference type="ARBA" id="ARBA00023204"/>
    </source>
</evidence>
<dbReference type="GO" id="GO:0000978">
    <property type="term" value="F:RNA polymerase II cis-regulatory region sequence-specific DNA binding"/>
    <property type="evidence" value="ECO:0007669"/>
    <property type="project" value="Ensembl"/>
</dbReference>
<dbReference type="InParanoid" id="A0A7N4UY11"/>
<dbReference type="Ensembl" id="ENSSHAT00000047600.1">
    <property type="protein sequence ID" value="ENSSHAP00000024634.1"/>
    <property type="gene ID" value="ENSSHAG00000000167.2"/>
</dbReference>
<keyword evidence="10" id="KW-0326">Glycosidase</keyword>
<feature type="domain" description="HhH-GPD" evidence="15">
    <location>
        <begin position="130"/>
        <end position="306"/>
    </location>
</feature>
<dbReference type="GO" id="GO:0006289">
    <property type="term" value="P:nucleotide-excision repair"/>
    <property type="evidence" value="ECO:0007669"/>
    <property type="project" value="Ensembl"/>
</dbReference>
<dbReference type="GO" id="GO:0045944">
    <property type="term" value="P:positive regulation of transcription by RNA polymerase II"/>
    <property type="evidence" value="ECO:0007669"/>
    <property type="project" value="Ensembl"/>
</dbReference>
<dbReference type="PANTHER" id="PTHR10242:SF2">
    <property type="entry name" value="N-GLYCOSYLASE_DNA LYASE"/>
    <property type="match status" value="1"/>
</dbReference>
<dbReference type="GO" id="GO:0140078">
    <property type="term" value="F:class I DNA-(apurinic or apyrimidinic site) endonuclease activity"/>
    <property type="evidence" value="ECO:0007669"/>
    <property type="project" value="UniProtKB-EC"/>
</dbReference>
<dbReference type="InterPro" id="IPR003265">
    <property type="entry name" value="HhH-GPD_domain"/>
</dbReference>
<comment type="catalytic activity">
    <reaction evidence="12">
        <text>2'-deoxyribonucleotide-(2'-deoxyribose 5'-phosphate)-2'-deoxyribonucleotide-DNA = a 3'-end 2'-deoxyribonucleotide-(2,3-dehydro-2,3-deoxyribose 5'-phosphate)-DNA + a 5'-end 5'-phospho-2'-deoxyribonucleoside-DNA + H(+)</text>
        <dbReference type="Rhea" id="RHEA:66592"/>
        <dbReference type="Rhea" id="RHEA-COMP:13180"/>
        <dbReference type="Rhea" id="RHEA-COMP:16897"/>
        <dbReference type="Rhea" id="RHEA-COMP:17067"/>
        <dbReference type="ChEBI" id="CHEBI:15378"/>
        <dbReference type="ChEBI" id="CHEBI:136412"/>
        <dbReference type="ChEBI" id="CHEBI:157695"/>
        <dbReference type="ChEBI" id="CHEBI:167181"/>
        <dbReference type="EC" id="4.2.99.18"/>
    </reaction>
</comment>
<dbReference type="SUPFAM" id="SSF48150">
    <property type="entry name" value="DNA-glycosylase"/>
    <property type="match status" value="1"/>
</dbReference>
<dbReference type="Gene3D" id="3.30.310.40">
    <property type="match status" value="1"/>
</dbReference>
<evidence type="ECO:0000256" key="13">
    <source>
        <dbReference type="ARBA" id="ARBA00073127"/>
    </source>
</evidence>
<dbReference type="InterPro" id="IPR023170">
    <property type="entry name" value="HhH_base_excis_C"/>
</dbReference>
<proteinExistence type="inferred from homology"/>
<reference evidence="16 17" key="1">
    <citation type="journal article" date="2011" name="Proc. Natl. Acad. Sci. U.S.A.">
        <title>Genetic diversity and population structure of the endangered marsupial Sarcophilus harrisii (Tasmanian devil).</title>
        <authorList>
            <person name="Miller W."/>
            <person name="Hayes V.M."/>
            <person name="Ratan A."/>
            <person name="Petersen D.C."/>
            <person name="Wittekindt N.E."/>
            <person name="Miller J."/>
            <person name="Walenz B."/>
            <person name="Knight J."/>
            <person name="Qi J."/>
            <person name="Zhao F."/>
            <person name="Wang Q."/>
            <person name="Bedoya-Reina O.C."/>
            <person name="Katiyar N."/>
            <person name="Tomsho L.P."/>
            <person name="Kasson L.M."/>
            <person name="Hardie R.A."/>
            <person name="Woodbridge P."/>
            <person name="Tindall E.A."/>
            <person name="Bertelsen M.F."/>
            <person name="Dixon D."/>
            <person name="Pyecroft S."/>
            <person name="Helgen K.M."/>
            <person name="Lesk A.M."/>
            <person name="Pringle T.H."/>
            <person name="Patterson N."/>
            <person name="Zhang Y."/>
            <person name="Kreiss A."/>
            <person name="Woods G.M."/>
            <person name="Jones M.E."/>
            <person name="Schuster S.C."/>
        </authorList>
    </citation>
    <scope>NUCLEOTIDE SEQUENCE [LARGE SCALE GENOMIC DNA]</scope>
</reference>
<keyword evidence="17" id="KW-1185">Reference proteome</keyword>
<dbReference type="GO" id="GO:1901291">
    <property type="term" value="P:negative regulation of double-strand break repair via single-strand annealing"/>
    <property type="evidence" value="ECO:0007669"/>
    <property type="project" value="Ensembl"/>
</dbReference>
<dbReference type="FunFam" id="3.30.310.40:FF:000001">
    <property type="entry name" value="N-glycosylase/DNA lyase isoform X2"/>
    <property type="match status" value="1"/>
</dbReference>
<dbReference type="GO" id="GO:0016607">
    <property type="term" value="C:nuclear speck"/>
    <property type="evidence" value="ECO:0007669"/>
    <property type="project" value="Ensembl"/>
</dbReference>
<organism evidence="16 17">
    <name type="scientific">Sarcophilus harrisii</name>
    <name type="common">Tasmanian devil</name>
    <name type="synonym">Sarcophilus laniarius</name>
    <dbReference type="NCBI Taxonomy" id="9305"/>
    <lineage>
        <taxon>Eukaryota</taxon>
        <taxon>Metazoa</taxon>
        <taxon>Chordata</taxon>
        <taxon>Craniata</taxon>
        <taxon>Vertebrata</taxon>
        <taxon>Euteleostomi</taxon>
        <taxon>Mammalia</taxon>
        <taxon>Metatheria</taxon>
        <taxon>Dasyuromorphia</taxon>
        <taxon>Dasyuridae</taxon>
        <taxon>Sarcophilus</taxon>
    </lineage>
</organism>
<dbReference type="InterPro" id="IPR052054">
    <property type="entry name" value="Oxidative_DNA_repair_enzyme"/>
</dbReference>
<dbReference type="SUPFAM" id="SSF55945">
    <property type="entry name" value="TATA-box binding protein-like"/>
    <property type="match status" value="1"/>
</dbReference>
<comment type="subcellular location">
    <subcellularLocation>
        <location evidence="1">Nucleus</location>
    </subcellularLocation>
</comment>
<comment type="similarity">
    <text evidence="2">Belongs to the type-1 OGG1 family.</text>
</comment>
<dbReference type="GO" id="GO:0032991">
    <property type="term" value="C:protein-containing complex"/>
    <property type="evidence" value="ECO:0007669"/>
    <property type="project" value="Ensembl"/>
</dbReference>
<dbReference type="EC" id="4.2.99.18" evidence="3"/>
<evidence type="ECO:0000256" key="12">
    <source>
        <dbReference type="ARBA" id="ARBA00044632"/>
    </source>
</evidence>
<keyword evidence="5" id="KW-0378">Hydrolase</keyword>
<accession>A0A7N4UY11</accession>
<comment type="function">
    <text evidence="11">DNA repair enzyme that incises DNA at 8-oxoG residues. Excises 7,8-dihydro-8-oxoguanine and 2,6-diamino-4-hydroxy-5-N-methylformamidopyrimidine (FAPY) from damaged DNA. Has a beta-lyase activity that nicks DNA 3' to the lesion.</text>
</comment>
<evidence type="ECO:0000256" key="5">
    <source>
        <dbReference type="ARBA" id="ARBA00022801"/>
    </source>
</evidence>
<evidence type="ECO:0000256" key="8">
    <source>
        <dbReference type="ARBA" id="ARBA00023242"/>
    </source>
</evidence>
<dbReference type="GeneTree" id="ENSGT00640000091554"/>
<evidence type="ECO:0000313" key="16">
    <source>
        <dbReference type="Ensembl" id="ENSSHAP00000024634.1"/>
    </source>
</evidence>
<reference evidence="16" key="3">
    <citation type="submission" date="2025-09" db="UniProtKB">
        <authorList>
            <consortium name="Ensembl"/>
        </authorList>
    </citation>
    <scope>IDENTIFICATION</scope>
</reference>
<dbReference type="AlphaFoldDB" id="A0A7N4UY11"/>